<dbReference type="Pfam" id="PF11823">
    <property type="entry name" value="Se_S_carrier"/>
    <property type="match status" value="1"/>
</dbReference>
<sequence>MHGLSLERKLKENGIKYAISPTPRELSSCCGISIMISSTDIEAVREILSENPGIKTDGIHTINRQAKKRFFDF</sequence>
<keyword evidence="3" id="KW-1185">Reference proteome</keyword>
<dbReference type="AlphaFoldDB" id="W8T4Y3"/>
<organism evidence="2 3">
    <name type="scientific">Peptoclostridium acidaminophilum DSM 3953</name>
    <dbReference type="NCBI Taxonomy" id="1286171"/>
    <lineage>
        <taxon>Bacteria</taxon>
        <taxon>Bacillati</taxon>
        <taxon>Bacillota</taxon>
        <taxon>Clostridia</taxon>
        <taxon>Peptostreptococcales</taxon>
        <taxon>Peptoclostridiaceae</taxon>
        <taxon>Peptoclostridium</taxon>
    </lineage>
</organism>
<proteinExistence type="predicted"/>
<gene>
    <name evidence="2" type="ORF">EAL2_c15340</name>
</gene>
<dbReference type="PATRIC" id="fig|1286171.3.peg.1485"/>
<dbReference type="Proteomes" id="UP000019591">
    <property type="component" value="Chromosome"/>
</dbReference>
<evidence type="ECO:0000313" key="2">
    <source>
        <dbReference type="EMBL" id="AHM56829.1"/>
    </source>
</evidence>
<evidence type="ECO:0000259" key="1">
    <source>
        <dbReference type="Pfam" id="PF11823"/>
    </source>
</evidence>
<dbReference type="STRING" id="1286171.EAL2_c15340"/>
<accession>W8T4Y3</accession>
<name>W8T4Y3_PEPAC</name>
<dbReference type="HOGENOM" id="CLU_167443_1_0_9"/>
<feature type="domain" description="Putative Se/S carrier protein-like" evidence="1">
    <location>
        <begin position="2"/>
        <end position="60"/>
    </location>
</feature>
<evidence type="ECO:0000313" key="3">
    <source>
        <dbReference type="Proteomes" id="UP000019591"/>
    </source>
</evidence>
<dbReference type="InterPro" id="IPR021778">
    <property type="entry name" value="Se/S_carrier-like"/>
</dbReference>
<protein>
    <recommendedName>
        <fullName evidence="1">Putative Se/S carrier protein-like domain-containing protein</fullName>
    </recommendedName>
</protein>
<dbReference type="eggNOG" id="ENOG5033A63">
    <property type="taxonomic scope" value="Bacteria"/>
</dbReference>
<reference evidence="2 3" key="1">
    <citation type="journal article" date="2014" name="Genome Announc.">
        <title>Complete Genome Sequence of Amino Acid-Utilizing Eubacterium acidaminophilum al-2 (DSM 3953).</title>
        <authorList>
            <person name="Poehlein A."/>
            <person name="Andreesen J.R."/>
            <person name="Daniel R."/>
        </authorList>
    </citation>
    <scope>NUCLEOTIDE SEQUENCE [LARGE SCALE GENOMIC DNA]</scope>
    <source>
        <strain evidence="2 3">DSM 3953</strain>
    </source>
</reference>
<dbReference type="KEGG" id="eac:EAL2_c15340"/>
<dbReference type="EMBL" id="CP007452">
    <property type="protein sequence ID" value="AHM56829.1"/>
    <property type="molecule type" value="Genomic_DNA"/>
</dbReference>